<sequence length="311" mass="35973">MQIATKQNFKLKQIILLFFILFVNCTFSLTLSNINELRELSNFDEIKNIEVEKVIEMKEAVKGLERIGNTVYYKKTKIPYEGVIITKENKKIKGIYFYKNGKTEGDGFDYFENGKINCRSKAKNDIDTFNECYNKNGGKIQTFKGNGGITGILTVYYDGGNKKAYVSEVNQRFDSQNKKQVYTKNGKTRVYERNGNILGELNFNNDSLLGERQKLYMNGKVKYDFIGGTKDIKGLKPMKSYIEYFDNSDAIKYDCEETSKDNWTCKEYNKNGSFKRNIENGKAYVAVNNNHHGNFWINMFLGAWNILTQTH</sequence>
<dbReference type="AlphaFoldDB" id="A0A510K322"/>
<name>A0A510K322_9FUSO</name>
<organism evidence="1 2">
    <name type="scientific">Leptotrichia trevisanii</name>
    <dbReference type="NCBI Taxonomy" id="109328"/>
    <lineage>
        <taxon>Bacteria</taxon>
        <taxon>Fusobacteriati</taxon>
        <taxon>Fusobacteriota</taxon>
        <taxon>Fusobacteriia</taxon>
        <taxon>Fusobacteriales</taxon>
        <taxon>Leptotrichiaceae</taxon>
        <taxon>Leptotrichia</taxon>
    </lineage>
</organism>
<evidence type="ECO:0000313" key="2">
    <source>
        <dbReference type="Proteomes" id="UP000422644"/>
    </source>
</evidence>
<gene>
    <name evidence="1" type="ORF">JMUB3870_0310</name>
</gene>
<accession>A0A510K322</accession>
<protein>
    <recommendedName>
        <fullName evidence="3">MORN repeat protein</fullName>
    </recommendedName>
</protein>
<evidence type="ECO:0008006" key="3">
    <source>
        <dbReference type="Google" id="ProtNLM"/>
    </source>
</evidence>
<dbReference type="Proteomes" id="UP000422644">
    <property type="component" value="Chromosome"/>
</dbReference>
<reference evidence="1 2" key="1">
    <citation type="submission" date="2019-07" db="EMBL/GenBank/DDBJ databases">
        <title>Complete Genome Sequence of Leptotrichia trevisanii Strain JMUB3870.</title>
        <authorList>
            <person name="Watanabe S."/>
            <person name="Cui L."/>
        </authorList>
    </citation>
    <scope>NUCLEOTIDE SEQUENCE [LARGE SCALE GENOMIC DNA]</scope>
    <source>
        <strain evidence="1 2">JMUB3870</strain>
    </source>
</reference>
<keyword evidence="2" id="KW-1185">Reference proteome</keyword>
<dbReference type="OrthoDB" id="81505at2"/>
<proteinExistence type="predicted"/>
<dbReference type="RefSeq" id="WP_155282361.1">
    <property type="nucleotide sequence ID" value="NZ_AP019831.1"/>
</dbReference>
<evidence type="ECO:0000313" key="1">
    <source>
        <dbReference type="EMBL" id="BBM44203.1"/>
    </source>
</evidence>
<dbReference type="EMBL" id="AP019831">
    <property type="protein sequence ID" value="BBM44203.1"/>
    <property type="molecule type" value="Genomic_DNA"/>
</dbReference>